<organism evidence="1 2">
    <name type="scientific">Nibricoccus aquaticus</name>
    <dbReference type="NCBI Taxonomy" id="2576891"/>
    <lineage>
        <taxon>Bacteria</taxon>
        <taxon>Pseudomonadati</taxon>
        <taxon>Verrucomicrobiota</taxon>
        <taxon>Opitutia</taxon>
        <taxon>Opitutales</taxon>
        <taxon>Opitutaceae</taxon>
        <taxon>Nibricoccus</taxon>
    </lineage>
</organism>
<keyword evidence="2" id="KW-1185">Reference proteome</keyword>
<keyword evidence="1" id="KW-0378">Hydrolase</keyword>
<dbReference type="SUPFAM" id="SSF101386">
    <property type="entry name" value="all-alpha NTP pyrophosphatases"/>
    <property type="match status" value="1"/>
</dbReference>
<sequence>MPTDPASPLAPLTQRAREIRAAFDAHNTAAGRPTWTPLQLAQGFSADVGALNKLLMMRAGLREAPPDLDARLAHELADCLWSILVLADAHGIDLEKSFHNTMDSLEAKLRP</sequence>
<proteinExistence type="predicted"/>
<accession>A0A290QD09</accession>
<protein>
    <submittedName>
        <fullName evidence="1">Nucleotide pyrophosphohydrolase</fullName>
    </submittedName>
</protein>
<dbReference type="GO" id="GO:0016787">
    <property type="term" value="F:hydrolase activity"/>
    <property type="evidence" value="ECO:0007669"/>
    <property type="project" value="UniProtKB-KW"/>
</dbReference>
<reference evidence="1 2" key="1">
    <citation type="submission" date="2017-09" db="EMBL/GenBank/DDBJ databases">
        <title>Complete genome sequence of Verrucomicrobial strain HZ-65, isolated from freshwater.</title>
        <authorList>
            <person name="Choi A."/>
        </authorList>
    </citation>
    <scope>NUCLEOTIDE SEQUENCE [LARGE SCALE GENOMIC DNA]</scope>
    <source>
        <strain evidence="1 2">HZ-65</strain>
    </source>
</reference>
<dbReference type="EMBL" id="CP023344">
    <property type="protein sequence ID" value="ATC64136.1"/>
    <property type="molecule type" value="Genomic_DNA"/>
</dbReference>
<evidence type="ECO:0000313" key="1">
    <source>
        <dbReference type="EMBL" id="ATC64136.1"/>
    </source>
</evidence>
<name>A0A290QD09_9BACT</name>
<dbReference type="Gene3D" id="1.10.287.1080">
    <property type="entry name" value="MazG-like"/>
    <property type="match status" value="1"/>
</dbReference>
<dbReference type="RefSeq" id="WP_096055768.1">
    <property type="nucleotide sequence ID" value="NZ_CP023344.1"/>
</dbReference>
<dbReference type="KEGG" id="vbh:CMV30_09310"/>
<gene>
    <name evidence="1" type="ORF">CMV30_09310</name>
</gene>
<evidence type="ECO:0000313" key="2">
    <source>
        <dbReference type="Proteomes" id="UP000217265"/>
    </source>
</evidence>
<dbReference type="Proteomes" id="UP000217265">
    <property type="component" value="Chromosome"/>
</dbReference>
<dbReference type="AlphaFoldDB" id="A0A290QD09"/>
<dbReference type="OrthoDB" id="196226at2"/>